<dbReference type="Pfam" id="PF19236">
    <property type="entry name" value="ADAMTS_CR_3"/>
    <property type="match status" value="1"/>
</dbReference>
<accession>A0AAN7PEY8</accession>
<dbReference type="SMART" id="SM00209">
    <property type="entry name" value="TSP1"/>
    <property type="match status" value="10"/>
</dbReference>
<comment type="subcellular location">
    <subcellularLocation>
        <location evidence="1">Secreted</location>
    </subcellularLocation>
</comment>
<evidence type="ECO:0000256" key="6">
    <source>
        <dbReference type="PIRSR" id="PIRSR613273-3"/>
    </source>
</evidence>
<dbReference type="InterPro" id="IPR013273">
    <property type="entry name" value="ADAMTS/ADAMTS-like"/>
</dbReference>
<dbReference type="InterPro" id="IPR007110">
    <property type="entry name" value="Ig-like_dom"/>
</dbReference>
<dbReference type="SUPFAM" id="SSF82895">
    <property type="entry name" value="TSP-1 type 1 repeat"/>
    <property type="match status" value="9"/>
</dbReference>
<evidence type="ECO:0000259" key="9">
    <source>
        <dbReference type="PROSITE" id="PS50900"/>
    </source>
</evidence>
<dbReference type="InterPro" id="IPR036179">
    <property type="entry name" value="Ig-like_dom_sf"/>
</dbReference>
<dbReference type="GO" id="GO:0004222">
    <property type="term" value="F:metalloendopeptidase activity"/>
    <property type="evidence" value="ECO:0007669"/>
    <property type="project" value="TreeGrafter"/>
</dbReference>
<protein>
    <recommendedName>
        <fullName evidence="12">ADAMTS-like protein 1</fullName>
    </recommendedName>
</protein>
<dbReference type="GO" id="GO:0005576">
    <property type="term" value="C:extracellular region"/>
    <property type="evidence" value="ECO:0007669"/>
    <property type="project" value="UniProtKB-SubCell"/>
</dbReference>
<proteinExistence type="predicted"/>
<keyword evidence="4" id="KW-0677">Repeat</keyword>
<dbReference type="FunFam" id="2.20.100.10:FF:000009">
    <property type="entry name" value="ADAMTS-like protein 3 isoform A"/>
    <property type="match status" value="1"/>
</dbReference>
<dbReference type="Pfam" id="PF07679">
    <property type="entry name" value="I-set"/>
    <property type="match status" value="1"/>
</dbReference>
<dbReference type="AlphaFoldDB" id="A0AAN7PEY8"/>
<dbReference type="SMART" id="SM00409">
    <property type="entry name" value="IG"/>
    <property type="match status" value="1"/>
</dbReference>
<dbReference type="InterPro" id="IPR036383">
    <property type="entry name" value="TSP1_rpt_sf"/>
</dbReference>
<dbReference type="GO" id="GO:0006508">
    <property type="term" value="P:proteolysis"/>
    <property type="evidence" value="ECO:0007669"/>
    <property type="project" value="TreeGrafter"/>
</dbReference>
<feature type="region of interest" description="Disordered" evidence="7">
    <location>
        <begin position="838"/>
        <end position="862"/>
    </location>
</feature>
<evidence type="ECO:0000256" key="5">
    <source>
        <dbReference type="ARBA" id="ARBA00023157"/>
    </source>
</evidence>
<dbReference type="Proteomes" id="UP001353858">
    <property type="component" value="Unassembled WGS sequence"/>
</dbReference>
<gene>
    <name evidence="10" type="ORF">RN001_000470</name>
</gene>
<dbReference type="PRINTS" id="PR01857">
    <property type="entry name" value="ADAMTSFAMILY"/>
</dbReference>
<dbReference type="InterPro" id="IPR045371">
    <property type="entry name" value="ADAMTS_CR_3"/>
</dbReference>
<feature type="disulfide bond" evidence="6">
    <location>
        <begin position="68"/>
        <end position="73"/>
    </location>
</feature>
<dbReference type="PANTHER" id="PTHR13723:SF313">
    <property type="entry name" value="PEPTIDASE M12B DOMAIN-CONTAINING PROTEIN"/>
    <property type="match status" value="1"/>
</dbReference>
<dbReference type="Gene3D" id="2.20.100.10">
    <property type="entry name" value="Thrombospondin type-1 (TSP1) repeat"/>
    <property type="match status" value="10"/>
</dbReference>
<keyword evidence="3" id="KW-0732">Signal</keyword>
<keyword evidence="5 6" id="KW-1015">Disulfide bond</keyword>
<comment type="caution">
    <text evidence="10">The sequence shown here is derived from an EMBL/GenBank/DDBJ whole genome shotgun (WGS) entry which is preliminary data.</text>
</comment>
<feature type="compositionally biased region" description="Polar residues" evidence="7">
    <location>
        <begin position="1"/>
        <end position="13"/>
    </location>
</feature>
<evidence type="ECO:0000259" key="8">
    <source>
        <dbReference type="PROSITE" id="PS50835"/>
    </source>
</evidence>
<evidence type="ECO:0000313" key="11">
    <source>
        <dbReference type="Proteomes" id="UP001353858"/>
    </source>
</evidence>
<dbReference type="InterPro" id="IPR013783">
    <property type="entry name" value="Ig-like_fold"/>
</dbReference>
<dbReference type="InterPro" id="IPR050439">
    <property type="entry name" value="ADAMTS_ADAMTS-like"/>
</dbReference>
<dbReference type="CDD" id="cd00096">
    <property type="entry name" value="Ig"/>
    <property type="match status" value="1"/>
</dbReference>
<reference evidence="11" key="1">
    <citation type="submission" date="2023-01" db="EMBL/GenBank/DDBJ databases">
        <title>Key to firefly adult light organ development and bioluminescence: homeobox transcription factors regulate luciferase expression and transportation to peroxisome.</title>
        <authorList>
            <person name="Fu X."/>
        </authorList>
    </citation>
    <scope>NUCLEOTIDE SEQUENCE [LARGE SCALE GENOMIC DNA]</scope>
</reference>
<feature type="region of interest" description="Disordered" evidence="7">
    <location>
        <begin position="1"/>
        <end position="34"/>
    </location>
</feature>
<evidence type="ECO:0000256" key="7">
    <source>
        <dbReference type="SAM" id="MobiDB-lite"/>
    </source>
</evidence>
<dbReference type="SUPFAM" id="SSF48726">
    <property type="entry name" value="Immunoglobulin"/>
    <property type="match status" value="1"/>
</dbReference>
<evidence type="ECO:0008006" key="12">
    <source>
        <dbReference type="Google" id="ProtNLM"/>
    </source>
</evidence>
<dbReference type="PROSITE" id="PS50835">
    <property type="entry name" value="IG_LIKE"/>
    <property type="match status" value="1"/>
</dbReference>
<organism evidence="10 11">
    <name type="scientific">Aquatica leii</name>
    <dbReference type="NCBI Taxonomy" id="1421715"/>
    <lineage>
        <taxon>Eukaryota</taxon>
        <taxon>Metazoa</taxon>
        <taxon>Ecdysozoa</taxon>
        <taxon>Arthropoda</taxon>
        <taxon>Hexapoda</taxon>
        <taxon>Insecta</taxon>
        <taxon>Pterygota</taxon>
        <taxon>Neoptera</taxon>
        <taxon>Endopterygota</taxon>
        <taxon>Coleoptera</taxon>
        <taxon>Polyphaga</taxon>
        <taxon>Elateriformia</taxon>
        <taxon>Elateroidea</taxon>
        <taxon>Lampyridae</taxon>
        <taxon>Luciolinae</taxon>
        <taxon>Aquatica</taxon>
    </lineage>
</organism>
<dbReference type="PROSITE" id="PS50900">
    <property type="entry name" value="PLAC"/>
    <property type="match status" value="1"/>
</dbReference>
<dbReference type="PANTHER" id="PTHR13723">
    <property type="entry name" value="ADAMTS A DISINTEGRIN AND METALLOPROTEASE WITH THROMBOSPONDIN MOTIFS PROTEASE"/>
    <property type="match status" value="1"/>
</dbReference>
<dbReference type="Pfam" id="PF00090">
    <property type="entry name" value="TSP_1"/>
    <property type="match status" value="1"/>
</dbReference>
<feature type="disulfide bond" evidence="6">
    <location>
        <begin position="53"/>
        <end position="83"/>
    </location>
</feature>
<evidence type="ECO:0000256" key="3">
    <source>
        <dbReference type="ARBA" id="ARBA00022729"/>
    </source>
</evidence>
<evidence type="ECO:0000256" key="4">
    <source>
        <dbReference type="ARBA" id="ARBA00022737"/>
    </source>
</evidence>
<evidence type="ECO:0000256" key="1">
    <source>
        <dbReference type="ARBA" id="ARBA00004613"/>
    </source>
</evidence>
<dbReference type="GO" id="GO:0031012">
    <property type="term" value="C:extracellular matrix"/>
    <property type="evidence" value="ECO:0007669"/>
    <property type="project" value="TreeGrafter"/>
</dbReference>
<dbReference type="InterPro" id="IPR000884">
    <property type="entry name" value="TSP1_rpt"/>
</dbReference>
<dbReference type="EMBL" id="JARPUR010000001">
    <property type="protein sequence ID" value="KAK4884199.1"/>
    <property type="molecule type" value="Genomic_DNA"/>
</dbReference>
<dbReference type="PROSITE" id="PS50092">
    <property type="entry name" value="TSP1"/>
    <property type="match status" value="8"/>
</dbReference>
<evidence type="ECO:0000256" key="2">
    <source>
        <dbReference type="ARBA" id="ARBA00022525"/>
    </source>
</evidence>
<feature type="disulfide bond" evidence="6">
    <location>
        <begin position="57"/>
        <end position="88"/>
    </location>
</feature>
<dbReference type="InterPro" id="IPR003599">
    <property type="entry name" value="Ig_sub"/>
</dbReference>
<keyword evidence="2" id="KW-0964">Secreted</keyword>
<feature type="domain" description="Ig-like" evidence="8">
    <location>
        <begin position="711"/>
        <end position="796"/>
    </location>
</feature>
<dbReference type="InterPro" id="IPR013098">
    <property type="entry name" value="Ig_I-set"/>
</dbReference>
<feature type="compositionally biased region" description="Basic and acidic residues" evidence="7">
    <location>
        <begin position="838"/>
        <end position="855"/>
    </location>
</feature>
<sequence length="1213" mass="135637">MSQNVKQIISTRTSSEIEENSSKSENLSDSEQNELEIETRSTRWSDWSEWSPCSRSCDGGVAHQFRKCQALRCRGDHIRYKICNMQPCPVYRDFREDQCSAFNNVPYQGSLFQWSAEYDERNPCALTCRGKTSTGNNLEGNEPLVVIAQLNDKVEDGTRCRQGSLDMCIDGKCQRVGCDLRIGSTLQVDSCGNCGGDGSSCAQPLYHWALKSVSLCSVTCGGGYKMSRSVCQNVLTGVEVEEQLCNDSSKPDAAVVECNIHNCPPKWHTTDWGTCSASCGGGYRLRQVYCVEETRNKTKLKISEQKCPGRKPRYQEPCNQMVCPKWQSSPWSGCSVSCGEGVQVRIVECRNADDLPSNLCSDMNKPTSTKSCSTGIQCPQFFDSAEELLPGLYHTQPLIQPYPPPPPAHAEKLIGEQVIPSESTFIADEWSPCSVSCGDGIRKREVHCKIFLEFSRTIAKLPDSQCSGPKPSSTERCFMEPCSSERIDIKDDPFRSDIPIKVGSGSPGTTYSWKEQGYTHCSASCLGGVQELIVNCVRDDTQKVTSPYMCPREFKPEVLVRTCNDHPCPPRWNYSDFQPCTQSCGIGIQTREVTCIHEVTQGGGNTVVVPSNMCPQPPPPDRQNCNVLDCPVRWKVSDWSKCSKNCDGGEKSRKVECKQVMAQNHTVDRPISMCPSPKPPDKKPCNTKGCVLETDKPQIDVSNSTFIQHDPKKKKVSLKVGGAATVFYGSMIKIKCPVKRFNRTKIQWVKDQNYLPKIKKYKVSKKGALRILNLNYKDRGVYTCVAGKSTADLILSIKPRPGEFPTSEEIQKQIGYKNSHRIDFEISDVQAGRDELNPVFGNDDHSHEQRPDMPKKNPTPRTRIIVPTLTPRKANLNVSNLNALPPHSTTLVSEDEQGRVVPSHFPISSDSLKPAASSSGSRVIPHFQQLISNIQHLWPFQTFTNSRGHRMVAAYSQSQVLDDSLDSVDATTEDDDYGSVTILGKGTPDNIKFIWLTSEWSECSQTCGENGFQMRTVQCMILLHNTSQPIESHFCEDAEIAVPENVKKCELEECPKWSMSNWTLCETSKCLTLNKAIQRRKVTCQNYKNITVDAVYCSNTEKPPHRQECYKAKCKGVWKVGAWSKCTAACDMHGVKYRILQCVWFGTKRPAGNACRDQFRPSVMKSCKGPPCSIEDNQNECNDHSKFCDNVKAMDLCKILKYQHQCCYTCKAK</sequence>
<dbReference type="Pfam" id="PF19030">
    <property type="entry name" value="TSP1_ADAMTS"/>
    <property type="match status" value="9"/>
</dbReference>
<dbReference type="InterPro" id="IPR010909">
    <property type="entry name" value="PLAC"/>
</dbReference>
<keyword evidence="11" id="KW-1185">Reference proteome</keyword>
<dbReference type="Gene3D" id="2.60.40.10">
    <property type="entry name" value="Immunoglobulins"/>
    <property type="match status" value="1"/>
</dbReference>
<dbReference type="GO" id="GO:0030198">
    <property type="term" value="P:extracellular matrix organization"/>
    <property type="evidence" value="ECO:0007669"/>
    <property type="project" value="InterPro"/>
</dbReference>
<evidence type="ECO:0000313" key="10">
    <source>
        <dbReference type="EMBL" id="KAK4884199.1"/>
    </source>
</evidence>
<name>A0AAN7PEY8_9COLE</name>
<feature type="domain" description="PLAC" evidence="9">
    <location>
        <begin position="1177"/>
        <end position="1213"/>
    </location>
</feature>